<keyword evidence="1" id="KW-1133">Transmembrane helix</keyword>
<evidence type="ECO:0000313" key="3">
    <source>
        <dbReference type="Proteomes" id="UP000293154"/>
    </source>
</evidence>
<feature type="transmembrane region" description="Helical" evidence="1">
    <location>
        <begin position="61"/>
        <end position="81"/>
    </location>
</feature>
<reference evidence="2 3" key="1">
    <citation type="submission" date="2019-03" db="EMBL/GenBank/DDBJ databases">
        <title>Pragia sp. nov. isolated from the gut tract of Carduelis flavirostris.</title>
        <authorList>
            <person name="Ge Y."/>
        </authorList>
    </citation>
    <scope>NUCLEOTIDE SEQUENCE [LARGE SCALE GENOMIC DNA]</scope>
    <source>
        <strain evidence="2 3">CF-458</strain>
    </source>
</reference>
<gene>
    <name evidence="2" type="ORF">EKN56_16520</name>
</gene>
<evidence type="ECO:0000313" key="2">
    <source>
        <dbReference type="EMBL" id="QBH97862.1"/>
    </source>
</evidence>
<name>A0A411WNU3_9GAMM</name>
<protein>
    <submittedName>
        <fullName evidence="2">Uncharacterized protein</fullName>
    </submittedName>
</protein>
<dbReference type="EMBL" id="CP034752">
    <property type="protein sequence ID" value="QBH97862.1"/>
    <property type="molecule type" value="Genomic_DNA"/>
</dbReference>
<keyword evidence="3" id="KW-1185">Reference proteome</keyword>
<feature type="transmembrane region" description="Helical" evidence="1">
    <location>
        <begin position="12"/>
        <end position="29"/>
    </location>
</feature>
<accession>A0A411WNU3</accession>
<dbReference type="RefSeq" id="WP_130592790.1">
    <property type="nucleotide sequence ID" value="NZ_CP034752.1"/>
</dbReference>
<dbReference type="OrthoDB" id="6637348at2"/>
<keyword evidence="1" id="KW-0472">Membrane</keyword>
<evidence type="ECO:0000256" key="1">
    <source>
        <dbReference type="SAM" id="Phobius"/>
    </source>
</evidence>
<keyword evidence="1" id="KW-0812">Transmembrane</keyword>
<dbReference type="AlphaFoldDB" id="A0A411WNU3"/>
<proteinExistence type="predicted"/>
<dbReference type="KEGG" id="prag:EKN56_16520"/>
<sequence length="235" mass="26913">MVPPPFLSKLNQLNPLLAIVPLLFLLFLLPFLHVSALVTILVAVGFLILILAVLHKKKRNIAVLIFVSLSIIWIWQAHFTWQGYFWINARELGSLAHKISSYGKIRSLELGNDGSYQDGDRIVHYDSYRFLNGVRVTHYPDAHNPAASQPEWFIDAYCQQNEISLKLYYELRGELQNLRISGFSLMDNGDISFILWQKGGVPWTINLVYIKDGTHPLDGDTLEKLNAHWYIATYS</sequence>
<organism evidence="2 3">
    <name type="scientific">Limnobaculum zhutongyuii</name>
    <dbReference type="NCBI Taxonomy" id="2498113"/>
    <lineage>
        <taxon>Bacteria</taxon>
        <taxon>Pseudomonadati</taxon>
        <taxon>Pseudomonadota</taxon>
        <taxon>Gammaproteobacteria</taxon>
        <taxon>Enterobacterales</taxon>
        <taxon>Budviciaceae</taxon>
        <taxon>Limnobaculum</taxon>
    </lineage>
</organism>
<dbReference type="Proteomes" id="UP000293154">
    <property type="component" value="Chromosome"/>
</dbReference>
<feature type="transmembrane region" description="Helical" evidence="1">
    <location>
        <begin position="35"/>
        <end position="54"/>
    </location>
</feature>